<evidence type="ECO:0000256" key="15">
    <source>
        <dbReference type="SAM" id="MobiDB-lite"/>
    </source>
</evidence>
<dbReference type="PRINTS" id="PR00980">
    <property type="entry name" value="TRNASYNTHALA"/>
</dbReference>
<sequence length="935" mass="103226">MKINASIFTSAPASARGTASANSVRDTFVRYFREKHGHREVASSPVTPRADPSLLFVNAGMNQFKPLLLGTVDPRSEMAGYKRVVNSQKCLRAGGKHNDLEDVGRDLYHHTFFEMLGSWSFGDYFKEEACSMAWELLTQVYGIPEDQLYVTYFGGDAALRLSPDEETREIWRSIGVSPGRLLPFGLGDNFWEMGETGPCGPCTEIHYDHVRGRDASAQVNAADPEVLEIWNLVFMEYNREADGNLRPLPRRSVDTGLGLERLTAVLQGKRSNYDTDHFTPLLDAIRMGSGARCYRGLVGAADTESVDMAYRVLADHARALAVCIADGILPGMTGPQLVLRRILRRAVRFSSEVLHAPPGLLASLVPTVVETLGDVYPELTRDVTQIMDVINENEEAFMSSLVRGRRIINRTLERSSGAQTFPVDVAWSLYQNLGFPLDLISVMLEERGVRLDSAGLEQREREETESRQPGSEVTGRLSVHAIAELQRNGVPTTDDTPKYSYTLGSNGNYVFEPSRAQVLALCVDQSLVQEVGEGHCCSVILDRTNFYPEQGGQSPDRGYLVPDQHQDSLLPVEDVQMWAGYVAHQVTALVTLRVGEKVSLYVDESHRVGCMVHHTATHLLNYALRLVLGVHTEQRGSDVTAERLRFDFSAPVTTQQLQEVERIAQELVERNEEVHIAVVPLGQTARIPGLRAGHELYPDPVRVVSVGVAVDRLLSSGDGVSGSVELCCGTHLLQTGLIQDLVITWERQQVKGISRITAVTRDQAREAREMGRVLEQEVESLCVRAEPGATSLGDSHRMSREVGQMTKMVDEAVMPQWQRRELQTKLKALQRRVNTALRKLETGMTHTHNPQLSVMLLSQQDSGMVFCACQVPKVSLAFLTDWAVAVCAQMDGNAGGSSVVAQVTGLPLQDDPGWRVCHQRGPGGLQAHLAETGDT</sequence>
<keyword evidence="9 14" id="KW-0067">ATP-binding</keyword>
<evidence type="ECO:0000256" key="11">
    <source>
        <dbReference type="ARBA" id="ARBA00022917"/>
    </source>
</evidence>
<dbReference type="InterPro" id="IPR018162">
    <property type="entry name" value="Ala-tRNA-ligase_IIc_anticod-bd"/>
</dbReference>
<evidence type="ECO:0000256" key="10">
    <source>
        <dbReference type="ARBA" id="ARBA00022884"/>
    </source>
</evidence>
<evidence type="ECO:0000256" key="3">
    <source>
        <dbReference type="ARBA" id="ARBA00017959"/>
    </source>
</evidence>
<reference evidence="17" key="4">
    <citation type="submission" date="2025-08" db="UniProtKB">
        <authorList>
            <consortium name="Ensembl"/>
        </authorList>
    </citation>
    <scope>IDENTIFICATION</scope>
</reference>
<dbReference type="GO" id="GO:0005524">
    <property type="term" value="F:ATP binding"/>
    <property type="evidence" value="ECO:0007669"/>
    <property type="project" value="UniProtKB-UniRule"/>
</dbReference>
<reference evidence="18" key="1">
    <citation type="journal article" date="2006" name="Science">
        <title>Ancient noncoding elements conserved in the human genome.</title>
        <authorList>
            <person name="Venkatesh B."/>
            <person name="Kirkness E.F."/>
            <person name="Loh Y.H."/>
            <person name="Halpern A.L."/>
            <person name="Lee A.P."/>
            <person name="Johnson J."/>
            <person name="Dandona N."/>
            <person name="Viswanathan L.D."/>
            <person name="Tay A."/>
            <person name="Venter J.C."/>
            <person name="Strausberg R.L."/>
            <person name="Brenner S."/>
        </authorList>
    </citation>
    <scope>NUCLEOTIDE SEQUENCE [LARGE SCALE GENOMIC DNA]</scope>
</reference>
<dbReference type="GeneTree" id="ENSGT00940000158246"/>
<comment type="catalytic activity">
    <reaction evidence="13 14">
        <text>tRNA(Ala) + L-alanine + ATP = L-alanyl-tRNA(Ala) + AMP + diphosphate</text>
        <dbReference type="Rhea" id="RHEA:12540"/>
        <dbReference type="Rhea" id="RHEA-COMP:9657"/>
        <dbReference type="Rhea" id="RHEA-COMP:9923"/>
        <dbReference type="ChEBI" id="CHEBI:30616"/>
        <dbReference type="ChEBI" id="CHEBI:33019"/>
        <dbReference type="ChEBI" id="CHEBI:57972"/>
        <dbReference type="ChEBI" id="CHEBI:78442"/>
        <dbReference type="ChEBI" id="CHEBI:78497"/>
        <dbReference type="ChEBI" id="CHEBI:456215"/>
        <dbReference type="EC" id="6.1.1.7"/>
    </reaction>
</comment>
<dbReference type="SUPFAM" id="SSF55681">
    <property type="entry name" value="Class II aaRS and biotin synthetases"/>
    <property type="match status" value="1"/>
</dbReference>
<keyword evidence="6 14" id="KW-0479">Metal-binding</keyword>
<dbReference type="Proteomes" id="UP000314986">
    <property type="component" value="Unassembled WGS sequence"/>
</dbReference>
<dbReference type="Gene3D" id="3.30.930.10">
    <property type="entry name" value="Bira Bifunctional Protein, Domain 2"/>
    <property type="match status" value="1"/>
</dbReference>
<feature type="binding site" evidence="14">
    <location>
        <position position="614"/>
    </location>
    <ligand>
        <name>Zn(2+)</name>
        <dbReference type="ChEBI" id="CHEBI:29105"/>
    </ligand>
</feature>
<evidence type="ECO:0000256" key="13">
    <source>
        <dbReference type="ARBA" id="ARBA00048300"/>
    </source>
</evidence>
<dbReference type="GO" id="GO:0008270">
    <property type="term" value="F:zinc ion binding"/>
    <property type="evidence" value="ECO:0007669"/>
    <property type="project" value="UniProtKB-UniRule"/>
</dbReference>
<evidence type="ECO:0000259" key="16">
    <source>
        <dbReference type="PROSITE" id="PS50860"/>
    </source>
</evidence>
<evidence type="ECO:0000256" key="7">
    <source>
        <dbReference type="ARBA" id="ARBA00022741"/>
    </source>
</evidence>
<feature type="compositionally biased region" description="Basic and acidic residues" evidence="15">
    <location>
        <begin position="457"/>
        <end position="466"/>
    </location>
</feature>
<protein>
    <recommendedName>
        <fullName evidence="3">Alanine--tRNA ligase</fullName>
        <ecNumber evidence="2">6.1.1.7</ecNumber>
    </recommendedName>
</protein>
<keyword evidence="7 14" id="KW-0547">Nucleotide-binding</keyword>
<dbReference type="SMART" id="SM00863">
    <property type="entry name" value="tRNA_SAD"/>
    <property type="match status" value="1"/>
</dbReference>
<dbReference type="GO" id="GO:0006419">
    <property type="term" value="P:alanyl-tRNA aminoacylation"/>
    <property type="evidence" value="ECO:0007669"/>
    <property type="project" value="InterPro"/>
</dbReference>
<dbReference type="PANTHER" id="PTHR11777">
    <property type="entry name" value="ALANYL-TRNA SYNTHETASE"/>
    <property type="match status" value="1"/>
</dbReference>
<comment type="similarity">
    <text evidence="1">Belongs to the class-II aminoacyl-tRNA synthetase family. Alax-L subfamily.</text>
</comment>
<keyword evidence="11 14" id="KW-0648">Protein biosynthesis</keyword>
<keyword evidence="10 14" id="KW-0694">RNA-binding</keyword>
<feature type="binding site" evidence="14">
    <location>
        <position position="731"/>
    </location>
    <ligand>
        <name>Zn(2+)</name>
        <dbReference type="ChEBI" id="CHEBI:29105"/>
    </ligand>
</feature>
<feature type="binding site" evidence="14">
    <location>
        <position position="727"/>
    </location>
    <ligand>
        <name>Zn(2+)</name>
        <dbReference type="ChEBI" id="CHEBI:29105"/>
    </ligand>
</feature>
<dbReference type="InterPro" id="IPR018164">
    <property type="entry name" value="Ala-tRNA-synth_IIc_N"/>
</dbReference>
<dbReference type="InterPro" id="IPR023033">
    <property type="entry name" value="Ala_tRNA_ligase_euk/bac"/>
</dbReference>
<comment type="function">
    <text evidence="14">Catalyzes the attachment of alanine to tRNA(Ala) in a two-step reaction: alanine is first activated by ATP to form Ala-AMP and then transferred to the acceptor end of tRNA(Ala). Also edits incorrectly charged tRNA(Ala) via its editing domain.</text>
</comment>
<dbReference type="HAMAP" id="MF_00036_B">
    <property type="entry name" value="Ala_tRNA_synth_B"/>
    <property type="match status" value="1"/>
</dbReference>
<reference evidence="18" key="3">
    <citation type="journal article" date="2014" name="Nature">
        <title>Elephant shark genome provides unique insights into gnathostome evolution.</title>
        <authorList>
            <consortium name="International Elephant Shark Genome Sequencing Consortium"/>
            <person name="Venkatesh B."/>
            <person name="Lee A.P."/>
            <person name="Ravi V."/>
            <person name="Maurya A.K."/>
            <person name="Lian M.M."/>
            <person name="Swann J.B."/>
            <person name="Ohta Y."/>
            <person name="Flajnik M.F."/>
            <person name="Sutoh Y."/>
            <person name="Kasahara M."/>
            <person name="Hoon S."/>
            <person name="Gangu V."/>
            <person name="Roy S.W."/>
            <person name="Irimia M."/>
            <person name="Korzh V."/>
            <person name="Kondrychyn I."/>
            <person name="Lim Z.W."/>
            <person name="Tay B.H."/>
            <person name="Tohari S."/>
            <person name="Kong K.W."/>
            <person name="Ho S."/>
            <person name="Lorente-Galdos B."/>
            <person name="Quilez J."/>
            <person name="Marques-Bonet T."/>
            <person name="Raney B.J."/>
            <person name="Ingham P.W."/>
            <person name="Tay A."/>
            <person name="Hillier L.W."/>
            <person name="Minx P."/>
            <person name="Boehm T."/>
            <person name="Wilson R.K."/>
            <person name="Brenner S."/>
            <person name="Warren W.C."/>
        </authorList>
    </citation>
    <scope>NUCLEOTIDE SEQUENCE [LARGE SCALE GENOMIC DNA]</scope>
</reference>
<dbReference type="Gene3D" id="3.30.980.10">
    <property type="entry name" value="Threonyl-trna Synthetase, Chain A, domain 2"/>
    <property type="match status" value="1"/>
</dbReference>
<dbReference type="Pfam" id="PF07973">
    <property type="entry name" value="tRNA_SAD"/>
    <property type="match status" value="1"/>
</dbReference>
<comment type="domain">
    <text evidence="14">Consists of three domains; the N-terminal catalytic domain, the editing domain and the C-terminal C-Ala domain. The editing domain removes incorrectly charged amino acids, while the C-Ala domain, along with tRNA(Ala), serves as a bridge to cooperatively bring together the editing and aminoacylation centers thus stimulating deacylation of misacylated tRNAs.</text>
</comment>
<dbReference type="PROSITE" id="PS50860">
    <property type="entry name" value="AA_TRNA_LIGASE_II_ALA"/>
    <property type="match status" value="1"/>
</dbReference>
<organism evidence="17 18">
    <name type="scientific">Callorhinchus milii</name>
    <name type="common">Ghost shark</name>
    <dbReference type="NCBI Taxonomy" id="7868"/>
    <lineage>
        <taxon>Eukaryota</taxon>
        <taxon>Metazoa</taxon>
        <taxon>Chordata</taxon>
        <taxon>Craniata</taxon>
        <taxon>Vertebrata</taxon>
        <taxon>Chondrichthyes</taxon>
        <taxon>Holocephali</taxon>
        <taxon>Chimaeriformes</taxon>
        <taxon>Callorhinchidae</taxon>
        <taxon>Callorhinchus</taxon>
    </lineage>
</organism>
<dbReference type="CDD" id="cd00673">
    <property type="entry name" value="AlaRS_core"/>
    <property type="match status" value="1"/>
</dbReference>
<dbReference type="PANTHER" id="PTHR11777:SF8">
    <property type="entry name" value="ALANINE--TRNA LIGASE, MITOCHONDRIAL"/>
    <property type="match status" value="1"/>
</dbReference>
<reference evidence="17" key="5">
    <citation type="submission" date="2025-09" db="UniProtKB">
        <authorList>
            <consortium name="Ensembl"/>
        </authorList>
    </citation>
    <scope>IDENTIFICATION</scope>
</reference>
<dbReference type="GO" id="GO:0002161">
    <property type="term" value="F:aminoacyl-tRNA deacylase activity"/>
    <property type="evidence" value="ECO:0007669"/>
    <property type="project" value="TreeGrafter"/>
</dbReference>
<comment type="cofactor">
    <cofactor evidence="14">
        <name>Zn(2+)</name>
        <dbReference type="ChEBI" id="CHEBI:29105"/>
    </cofactor>
    <text evidence="14">Binds 1 zinc ion per subunit.</text>
</comment>
<dbReference type="InterPro" id="IPR009000">
    <property type="entry name" value="Transl_B-barrel_sf"/>
</dbReference>
<dbReference type="FunFam" id="3.30.930.10:FF:000011">
    <property type="entry name" value="Alanine--tRNA ligase, cytoplasmic"/>
    <property type="match status" value="1"/>
</dbReference>
<evidence type="ECO:0000256" key="9">
    <source>
        <dbReference type="ARBA" id="ARBA00022840"/>
    </source>
</evidence>
<dbReference type="NCBIfam" id="TIGR00344">
    <property type="entry name" value="alaS"/>
    <property type="match status" value="1"/>
</dbReference>
<dbReference type="InterPro" id="IPR002318">
    <property type="entry name" value="Ala-tRNA-lgiase_IIc"/>
</dbReference>
<dbReference type="Ensembl" id="ENSCMIT00000042085.1">
    <property type="protein sequence ID" value="ENSCMIP00000041495.1"/>
    <property type="gene ID" value="ENSCMIG00000017265.1"/>
</dbReference>
<dbReference type="SUPFAM" id="SSF50447">
    <property type="entry name" value="Translation proteins"/>
    <property type="match status" value="1"/>
</dbReference>
<dbReference type="FunFam" id="3.30.980.10:FF:000004">
    <property type="entry name" value="Alanine--tRNA ligase, cytoplasmic"/>
    <property type="match status" value="1"/>
</dbReference>
<gene>
    <name evidence="14" type="primary">AARS</name>
    <name evidence="17" type="synonym">aars2</name>
</gene>
<reference evidence="18" key="2">
    <citation type="journal article" date="2007" name="PLoS Biol.">
        <title>Survey sequencing and comparative analysis of the elephant shark (Callorhinchus milii) genome.</title>
        <authorList>
            <person name="Venkatesh B."/>
            <person name="Kirkness E.F."/>
            <person name="Loh Y.H."/>
            <person name="Halpern A.L."/>
            <person name="Lee A.P."/>
            <person name="Johnson J."/>
            <person name="Dandona N."/>
            <person name="Viswanathan L.D."/>
            <person name="Tay A."/>
            <person name="Venter J.C."/>
            <person name="Strausberg R.L."/>
            <person name="Brenner S."/>
        </authorList>
    </citation>
    <scope>NUCLEOTIDE SEQUENCE [LARGE SCALE GENOMIC DNA]</scope>
</reference>
<dbReference type="Pfam" id="PF01411">
    <property type="entry name" value="tRNA-synt_2c"/>
    <property type="match status" value="1"/>
</dbReference>
<dbReference type="InterPro" id="IPR018165">
    <property type="entry name" value="Ala-tRNA-synth_IIc_core"/>
</dbReference>
<keyword evidence="5 14" id="KW-0436">Ligase</keyword>
<keyword evidence="18" id="KW-1185">Reference proteome</keyword>
<evidence type="ECO:0000313" key="18">
    <source>
        <dbReference type="Proteomes" id="UP000314986"/>
    </source>
</evidence>
<dbReference type="InterPro" id="IPR050058">
    <property type="entry name" value="Ala-tRNA_ligase"/>
</dbReference>
<evidence type="ECO:0000256" key="8">
    <source>
        <dbReference type="ARBA" id="ARBA00022833"/>
    </source>
</evidence>
<evidence type="ECO:0000313" key="17">
    <source>
        <dbReference type="Ensembl" id="ENSCMIP00000041495.1"/>
    </source>
</evidence>
<dbReference type="Gene3D" id="2.40.30.130">
    <property type="match status" value="1"/>
</dbReference>
<accession>A0A4W3KA23</accession>
<dbReference type="EC" id="6.1.1.7" evidence="2"/>
<evidence type="ECO:0000256" key="12">
    <source>
        <dbReference type="ARBA" id="ARBA00023146"/>
    </source>
</evidence>
<evidence type="ECO:0000256" key="6">
    <source>
        <dbReference type="ARBA" id="ARBA00022723"/>
    </source>
</evidence>
<dbReference type="AlphaFoldDB" id="A0A4W3KA23"/>
<keyword evidence="4 14" id="KW-0820">tRNA-binding</keyword>
<dbReference type="InterPro" id="IPR045864">
    <property type="entry name" value="aa-tRNA-synth_II/BPL/LPL"/>
</dbReference>
<feature type="domain" description="Alanyl-transfer RNA synthetases family profile" evidence="16">
    <location>
        <begin position="19"/>
        <end position="770"/>
    </location>
</feature>
<feature type="binding site" evidence="14">
    <location>
        <position position="618"/>
    </location>
    <ligand>
        <name>Zn(2+)</name>
        <dbReference type="ChEBI" id="CHEBI:29105"/>
    </ligand>
</feature>
<proteinExistence type="inferred from homology"/>
<dbReference type="InterPro" id="IPR018163">
    <property type="entry name" value="Thr/Ala-tRNA-synth_IIc_edit"/>
</dbReference>
<keyword evidence="8 14" id="KW-0862">Zinc</keyword>
<name>A0A4W3KA23_CALMI</name>
<dbReference type="InterPro" id="IPR012947">
    <property type="entry name" value="tRNA_SAD"/>
</dbReference>
<dbReference type="GO" id="GO:0000049">
    <property type="term" value="F:tRNA binding"/>
    <property type="evidence" value="ECO:0007669"/>
    <property type="project" value="UniProtKB-KW"/>
</dbReference>
<dbReference type="GO" id="GO:0005739">
    <property type="term" value="C:mitochondrion"/>
    <property type="evidence" value="ECO:0007669"/>
    <property type="project" value="TreeGrafter"/>
</dbReference>
<dbReference type="GO" id="GO:0004813">
    <property type="term" value="F:alanine-tRNA ligase activity"/>
    <property type="evidence" value="ECO:0007669"/>
    <property type="project" value="UniProtKB-UniRule"/>
</dbReference>
<evidence type="ECO:0000256" key="2">
    <source>
        <dbReference type="ARBA" id="ARBA00013168"/>
    </source>
</evidence>
<evidence type="ECO:0000256" key="5">
    <source>
        <dbReference type="ARBA" id="ARBA00022598"/>
    </source>
</evidence>
<keyword evidence="12 14" id="KW-0030">Aminoacyl-tRNA synthetase</keyword>
<evidence type="ECO:0000256" key="14">
    <source>
        <dbReference type="HAMAP-Rule" id="MF_03133"/>
    </source>
</evidence>
<evidence type="ECO:0000256" key="4">
    <source>
        <dbReference type="ARBA" id="ARBA00022555"/>
    </source>
</evidence>
<dbReference type="SUPFAM" id="SSF55186">
    <property type="entry name" value="ThrRS/AlaRS common domain"/>
    <property type="match status" value="1"/>
</dbReference>
<dbReference type="SUPFAM" id="SSF101353">
    <property type="entry name" value="Putative anticodon-binding domain of alanyl-tRNA synthetase (AlaRS)"/>
    <property type="match status" value="1"/>
</dbReference>
<comment type="subunit">
    <text evidence="14">Monomer. Interacts with ANKRD16; the interaction is direct.</text>
</comment>
<evidence type="ECO:0000256" key="1">
    <source>
        <dbReference type="ARBA" id="ARBA00008429"/>
    </source>
</evidence>
<feature type="region of interest" description="Disordered" evidence="15">
    <location>
        <begin position="455"/>
        <end position="474"/>
    </location>
</feature>